<dbReference type="InterPro" id="IPR001763">
    <property type="entry name" value="Rhodanese-like_dom"/>
</dbReference>
<feature type="compositionally biased region" description="Polar residues" evidence="2">
    <location>
        <begin position="19"/>
        <end position="28"/>
    </location>
</feature>
<dbReference type="AlphaFoldDB" id="A0A2J5HV55"/>
<dbReference type="OrthoDB" id="6058203at2759"/>
<accession>A0A2J5HV55</accession>
<dbReference type="PANTHER" id="PTHR19134:SF561">
    <property type="entry name" value="PROTEIN TYROSINE PHOSPHATASE 36E, ISOFORM A"/>
    <property type="match status" value="1"/>
</dbReference>
<protein>
    <recommendedName>
        <fullName evidence="7">Protein-tyrosine phosphatase-like protein</fullName>
    </recommendedName>
</protein>
<dbReference type="SUPFAM" id="SSF52799">
    <property type="entry name" value="(Phosphotyrosine protein) phosphatases II"/>
    <property type="match status" value="1"/>
</dbReference>
<dbReference type="SUPFAM" id="SSF52821">
    <property type="entry name" value="Rhodanese/Cell cycle control phosphatase"/>
    <property type="match status" value="1"/>
</dbReference>
<evidence type="ECO:0008006" key="7">
    <source>
        <dbReference type="Google" id="ProtNLM"/>
    </source>
</evidence>
<dbReference type="Pfam" id="PF00102">
    <property type="entry name" value="Y_phosphatase"/>
    <property type="match status" value="1"/>
</dbReference>
<dbReference type="FunFam" id="3.40.250.10:FF:000051">
    <property type="entry name" value="Protein tyrosine phosphatase (Pyp1), putative"/>
    <property type="match status" value="1"/>
</dbReference>
<dbReference type="EMBL" id="KZ559539">
    <property type="protein sequence ID" value="PLN81188.1"/>
    <property type="molecule type" value="Genomic_DNA"/>
</dbReference>
<dbReference type="PROSITE" id="PS50055">
    <property type="entry name" value="TYR_PHOSPHATASE_PTP"/>
    <property type="match status" value="1"/>
</dbReference>
<evidence type="ECO:0000259" key="3">
    <source>
        <dbReference type="PROSITE" id="PS50055"/>
    </source>
</evidence>
<dbReference type="PROSITE" id="PS50206">
    <property type="entry name" value="RHODANESE_3"/>
    <property type="match status" value="1"/>
</dbReference>
<feature type="domain" description="Tyrosine-protein phosphatase" evidence="3">
    <location>
        <begin position="396"/>
        <end position="619"/>
    </location>
</feature>
<dbReference type="CDD" id="cd01446">
    <property type="entry name" value="DSP_MapKP"/>
    <property type="match status" value="1"/>
</dbReference>
<dbReference type="Gene3D" id="3.40.250.10">
    <property type="entry name" value="Rhodanese-like domain"/>
    <property type="match status" value="1"/>
</dbReference>
<dbReference type="InterPro" id="IPR000242">
    <property type="entry name" value="PTP_cat"/>
</dbReference>
<dbReference type="GO" id="GO:0004725">
    <property type="term" value="F:protein tyrosine phosphatase activity"/>
    <property type="evidence" value="ECO:0007669"/>
    <property type="project" value="InterPro"/>
</dbReference>
<feature type="domain" description="Rhodanese" evidence="4">
    <location>
        <begin position="141"/>
        <end position="257"/>
    </location>
</feature>
<keyword evidence="6" id="KW-1185">Reference proteome</keyword>
<name>A0A2J5HV55_9EURO</name>
<dbReference type="PANTHER" id="PTHR19134">
    <property type="entry name" value="RECEPTOR-TYPE TYROSINE-PROTEIN PHOSPHATASE"/>
    <property type="match status" value="1"/>
</dbReference>
<dbReference type="Proteomes" id="UP000235023">
    <property type="component" value="Unassembled WGS sequence"/>
</dbReference>
<reference evidence="6" key="1">
    <citation type="submission" date="2017-12" db="EMBL/GenBank/DDBJ databases">
        <authorList>
            <consortium name="DOE Joint Genome Institute"/>
            <person name="Mondo S.J."/>
            <person name="Kjaerbolling I."/>
            <person name="Vesth T.C."/>
            <person name="Frisvad J.C."/>
            <person name="Nybo J.L."/>
            <person name="Theobald S."/>
            <person name="Kuo A."/>
            <person name="Bowyer P."/>
            <person name="Matsuda Y."/>
            <person name="Lyhne E.K."/>
            <person name="Kogle M.E."/>
            <person name="Clum A."/>
            <person name="Lipzen A."/>
            <person name="Salamov A."/>
            <person name="Ngan C.Y."/>
            <person name="Daum C."/>
            <person name="Chiniquy J."/>
            <person name="Barry K."/>
            <person name="LaButti K."/>
            <person name="Haridas S."/>
            <person name="Simmons B.A."/>
            <person name="Magnuson J.K."/>
            <person name="Mortensen U.H."/>
            <person name="Larsen T.O."/>
            <person name="Grigoriev I.V."/>
            <person name="Baker S.E."/>
            <person name="Andersen M.R."/>
            <person name="Nordberg H.P."/>
            <person name="Cantor M.N."/>
            <person name="Hua S.X."/>
        </authorList>
    </citation>
    <scope>NUCLEOTIDE SEQUENCE [LARGE SCALE GENOMIC DNA]</scope>
    <source>
        <strain evidence="6">IBT 19404</strain>
    </source>
</reference>
<gene>
    <name evidence="5" type="ORF">BDW42DRAFT_185551</name>
</gene>
<organism evidence="5 6">
    <name type="scientific">Aspergillus taichungensis</name>
    <dbReference type="NCBI Taxonomy" id="482145"/>
    <lineage>
        <taxon>Eukaryota</taxon>
        <taxon>Fungi</taxon>
        <taxon>Dikarya</taxon>
        <taxon>Ascomycota</taxon>
        <taxon>Pezizomycotina</taxon>
        <taxon>Eurotiomycetes</taxon>
        <taxon>Eurotiomycetidae</taxon>
        <taxon>Eurotiales</taxon>
        <taxon>Aspergillaceae</taxon>
        <taxon>Aspergillus</taxon>
        <taxon>Aspergillus subgen. Circumdati</taxon>
    </lineage>
</organism>
<dbReference type="Pfam" id="PF00581">
    <property type="entry name" value="Rhodanese"/>
    <property type="match status" value="1"/>
</dbReference>
<evidence type="ECO:0000313" key="6">
    <source>
        <dbReference type="Proteomes" id="UP000235023"/>
    </source>
</evidence>
<evidence type="ECO:0000256" key="1">
    <source>
        <dbReference type="ARBA" id="ARBA00009649"/>
    </source>
</evidence>
<dbReference type="InterPro" id="IPR050348">
    <property type="entry name" value="Protein-Tyr_Phosphatase"/>
</dbReference>
<dbReference type="SMART" id="SM00194">
    <property type="entry name" value="PTPc"/>
    <property type="match status" value="1"/>
</dbReference>
<dbReference type="InterPro" id="IPR029021">
    <property type="entry name" value="Prot-tyrosine_phosphatase-like"/>
</dbReference>
<dbReference type="InterPro" id="IPR036873">
    <property type="entry name" value="Rhodanese-like_dom_sf"/>
</dbReference>
<comment type="similarity">
    <text evidence="1">Belongs to the protein-tyrosine phosphatase family. Non-receptor class subfamily.</text>
</comment>
<dbReference type="SMART" id="SM00450">
    <property type="entry name" value="RHOD"/>
    <property type="match status" value="1"/>
</dbReference>
<evidence type="ECO:0000259" key="4">
    <source>
        <dbReference type="PROSITE" id="PS50206"/>
    </source>
</evidence>
<dbReference type="PRINTS" id="PR00700">
    <property type="entry name" value="PRTYPHPHTASE"/>
</dbReference>
<sequence length="1021" mass="113957">MTGTRSPTSPWSPEPPNLQLASSPTPATLLSMRDTHSSPLNPHITPHNPGSDLSGPNYFSISIDDANLTRSRDSITYSQPQIISPKSQFLPKKPKYENISDAATSGARIDASKVPTASKPWCAGVGSAISLERCAELLESSPDDIMLFDIRPFTHFSKGSIKGSLNLCIPTTLLKRPSFDTQKLANTFTSDADKKNFARWRNCRYIVAYDAHTSDMKDAGSLTNVLRKFTHEGWTGEGMVLLGGFNAFSDRFPSLVKRQNQPVSDTTPMKSSPMGLSLPSAAPVAGGCALPESASVTIPFFSNIRQNMDLVSGVGQIPLQLPENLTEPKKLALPSWLRDVSDSADKGKIVSQKFLELEQKELERMKQALSYDKDVSSNSIVSPDKFRVAGIEKGTKNRYNDIYPFDHSRVKLQGVAPGDCDYVNANFLKADYSEKRYIATQAPVPDTFNDFWRVIWEQDARLIVSLTAEVERGQVKCHPFWESGNYGPLKVNNFSQKKIYLNPADSQQIDTGSRINANLDTDLRSLRPNQLFGLLLKYAHRQLYGAQFYADCTTFNFPGHAIDAKASSFAHGDDETVVLAARGQETLQVYHARDGQIQHRALLQSPRAQHGVSEILRTGFDGENGLYVLQRFTPTFNERDEDREHPFVKNAIQSSATGQISLVRHSLDSPQDPTRVCSFPEHQEYRPLAFAAANKNEFAISWQHTHDDTCFEVILYTVQTESPIDSASNSIELHCDFCVLVDERGQDLNEDQPLGAMTNRGRVLHHSGPVTDMAFNDRSSQLLYYYRARTLYGSFQRRDLSTLQGQPICYDNLCIVQFSSSMRLQFSIDIPFFGTHESHSRNGLRRCQWKYLALGIATHREEGWTVACLLKSEASCASHNCGHILNLDRGRRFADWTVVARLWGFRSPTNSLGSIVASSKRGTRLAVANWDLVYIWVLEPNALIDQNANGYYPPSWQSSASDMIELRPIMLPLGAVCFKLFFGQGENELVAITDKGLKYWDLSTLGHGRRLTQELAVGESN</sequence>
<feature type="region of interest" description="Disordered" evidence="2">
    <location>
        <begin position="1"/>
        <end position="56"/>
    </location>
</feature>
<dbReference type="Gene3D" id="3.90.190.10">
    <property type="entry name" value="Protein tyrosine phosphatase superfamily"/>
    <property type="match status" value="1"/>
</dbReference>
<proteinExistence type="inferred from homology"/>
<evidence type="ECO:0000256" key="2">
    <source>
        <dbReference type="SAM" id="MobiDB-lite"/>
    </source>
</evidence>
<evidence type="ECO:0000313" key="5">
    <source>
        <dbReference type="EMBL" id="PLN81188.1"/>
    </source>
</evidence>